<keyword evidence="3" id="KW-1003">Cell membrane</keyword>
<feature type="transmembrane region" description="Helical" evidence="9">
    <location>
        <begin position="169"/>
        <end position="189"/>
    </location>
</feature>
<dbReference type="SUPFAM" id="SSF90123">
    <property type="entry name" value="ABC transporter transmembrane region"/>
    <property type="match status" value="1"/>
</dbReference>
<accession>A0A1J7BB38</accession>
<dbReference type="CDD" id="cd18543">
    <property type="entry name" value="ABC_6TM_Rv0194_D1_like"/>
    <property type="match status" value="1"/>
</dbReference>
<dbReference type="GO" id="GO:0005886">
    <property type="term" value="C:plasma membrane"/>
    <property type="evidence" value="ECO:0007669"/>
    <property type="project" value="UniProtKB-SubCell"/>
</dbReference>
<keyword evidence="2" id="KW-0813">Transport</keyword>
<keyword evidence="6" id="KW-0067">ATP-binding</keyword>
<feature type="transmembrane region" description="Helical" evidence="9">
    <location>
        <begin position="67"/>
        <end position="88"/>
    </location>
</feature>
<evidence type="ECO:0000259" key="10">
    <source>
        <dbReference type="PROSITE" id="PS50893"/>
    </source>
</evidence>
<dbReference type="STRING" id="1428644.BIV57_19090"/>
<dbReference type="GO" id="GO:0005524">
    <property type="term" value="F:ATP binding"/>
    <property type="evidence" value="ECO:0007669"/>
    <property type="project" value="UniProtKB-KW"/>
</dbReference>
<dbReference type="PROSITE" id="PS50893">
    <property type="entry name" value="ABC_TRANSPORTER_2"/>
    <property type="match status" value="1"/>
</dbReference>
<sequence length="607" mass="65997">MTVAPPHPSSRSTVKSLLRLWPYVRPARWKLIGSTAATLAATVSGLVVPLVIQKVIDGPIAHRDGSALWPMALAVLGLGVAEAVFFWLRRTLTSRSMARVEAAIRRRLYTHLQEQPVAFHDKWQSGQLLSRASNDVSLIRMFLNFMLIFLIVNAATFGIGIGVLLVKQWLLGLIVLASSLPMLIFMIIFEQKYRVATRRSQDQAGDLATVVEESILGIRILKAFGRHRAMERRFSTLARELRGTELYKIRLLAVMWSGMILVPEATIAVLMVLGVHMVSSGTMTTGALVSFFSIVMYLRWPVLSMGFLLAGANDTAAAADRVFEVLDSENSVTDPEKPALPASRAANGADAGGLLRVEGVRFRHPDAPEGTPDLLRGIDLEVRPGETVALVGATGSGKTTLTSLVPRLYDVTGGGITLDGTDVRDLTRSQLRELVSVAFEEPILFSASVRENVILGYQQGTDAEVRRALKVAQAEFVLDLPWGLDTRIGEQGLNLSGGQRQRLALARAVVARPRFLVLDDPLSALDVHTEALVEEALRHVLATTTALVVAHRPSTVMLADRVALLEDGRITAVGTHSDLLASSAAYRHLLSSADLGGSRNEEREAVK</sequence>
<evidence type="ECO:0000256" key="3">
    <source>
        <dbReference type="ARBA" id="ARBA00022475"/>
    </source>
</evidence>
<dbReference type="Gene3D" id="1.20.1560.10">
    <property type="entry name" value="ABC transporter type 1, transmembrane domain"/>
    <property type="match status" value="1"/>
</dbReference>
<organism evidence="12 13">
    <name type="scientific">Mangrovactinospora gilvigrisea</name>
    <dbReference type="NCBI Taxonomy" id="1428644"/>
    <lineage>
        <taxon>Bacteria</taxon>
        <taxon>Bacillati</taxon>
        <taxon>Actinomycetota</taxon>
        <taxon>Actinomycetes</taxon>
        <taxon>Kitasatosporales</taxon>
        <taxon>Streptomycetaceae</taxon>
        <taxon>Mangrovactinospora</taxon>
    </lineage>
</organism>
<name>A0A1J7BB38_9ACTN</name>
<evidence type="ECO:0000256" key="9">
    <source>
        <dbReference type="SAM" id="Phobius"/>
    </source>
</evidence>
<dbReference type="Pfam" id="PF00005">
    <property type="entry name" value="ABC_tran"/>
    <property type="match status" value="1"/>
</dbReference>
<dbReference type="PROSITE" id="PS00211">
    <property type="entry name" value="ABC_TRANSPORTER_1"/>
    <property type="match status" value="1"/>
</dbReference>
<dbReference type="SMART" id="SM00382">
    <property type="entry name" value="AAA"/>
    <property type="match status" value="1"/>
</dbReference>
<keyword evidence="8 9" id="KW-0472">Membrane</keyword>
<evidence type="ECO:0000313" key="13">
    <source>
        <dbReference type="Proteomes" id="UP000243342"/>
    </source>
</evidence>
<feature type="domain" description="ABC transmembrane type-1" evidence="11">
    <location>
        <begin position="32"/>
        <end position="314"/>
    </location>
</feature>
<dbReference type="EMBL" id="MLCF01000126">
    <property type="protein sequence ID" value="OIV35903.1"/>
    <property type="molecule type" value="Genomic_DNA"/>
</dbReference>
<dbReference type="SUPFAM" id="SSF52540">
    <property type="entry name" value="P-loop containing nucleoside triphosphate hydrolases"/>
    <property type="match status" value="1"/>
</dbReference>
<evidence type="ECO:0000256" key="5">
    <source>
        <dbReference type="ARBA" id="ARBA00022741"/>
    </source>
</evidence>
<dbReference type="Gene3D" id="3.40.50.300">
    <property type="entry name" value="P-loop containing nucleotide triphosphate hydrolases"/>
    <property type="match status" value="1"/>
</dbReference>
<evidence type="ECO:0000313" key="12">
    <source>
        <dbReference type="EMBL" id="OIV35903.1"/>
    </source>
</evidence>
<dbReference type="PANTHER" id="PTHR43394">
    <property type="entry name" value="ATP-DEPENDENT PERMEASE MDL1, MITOCHONDRIAL"/>
    <property type="match status" value="1"/>
</dbReference>
<dbReference type="InterPro" id="IPR003439">
    <property type="entry name" value="ABC_transporter-like_ATP-bd"/>
</dbReference>
<dbReference type="InterPro" id="IPR003593">
    <property type="entry name" value="AAA+_ATPase"/>
</dbReference>
<evidence type="ECO:0000256" key="6">
    <source>
        <dbReference type="ARBA" id="ARBA00022840"/>
    </source>
</evidence>
<dbReference type="InterPro" id="IPR039421">
    <property type="entry name" value="Type_1_exporter"/>
</dbReference>
<dbReference type="FunFam" id="3.40.50.300:FF:000854">
    <property type="entry name" value="Multidrug ABC transporter ATP-binding protein"/>
    <property type="match status" value="1"/>
</dbReference>
<dbReference type="InterPro" id="IPR027417">
    <property type="entry name" value="P-loop_NTPase"/>
</dbReference>
<proteinExistence type="predicted"/>
<protein>
    <submittedName>
        <fullName evidence="12">ABC transporter</fullName>
    </submittedName>
</protein>
<dbReference type="GO" id="GO:0015421">
    <property type="term" value="F:ABC-type oligopeptide transporter activity"/>
    <property type="evidence" value="ECO:0007669"/>
    <property type="project" value="TreeGrafter"/>
</dbReference>
<evidence type="ECO:0000256" key="8">
    <source>
        <dbReference type="ARBA" id="ARBA00023136"/>
    </source>
</evidence>
<keyword evidence="4 9" id="KW-0812">Transmembrane</keyword>
<reference evidence="12 13" key="1">
    <citation type="submission" date="2016-10" db="EMBL/GenBank/DDBJ databases">
        <title>Genome sequence of Streptomyces gilvigriseus MUSC 26.</title>
        <authorList>
            <person name="Lee L.-H."/>
            <person name="Ser H.-L."/>
        </authorList>
    </citation>
    <scope>NUCLEOTIDE SEQUENCE [LARGE SCALE GENOMIC DNA]</scope>
    <source>
        <strain evidence="12 13">MUSC 26</strain>
    </source>
</reference>
<dbReference type="InterPro" id="IPR011527">
    <property type="entry name" value="ABC1_TM_dom"/>
</dbReference>
<comment type="caution">
    <text evidence="12">The sequence shown here is derived from an EMBL/GenBank/DDBJ whole genome shotgun (WGS) entry which is preliminary data.</text>
</comment>
<keyword evidence="7 9" id="KW-1133">Transmembrane helix</keyword>
<evidence type="ECO:0000259" key="11">
    <source>
        <dbReference type="PROSITE" id="PS50929"/>
    </source>
</evidence>
<evidence type="ECO:0000256" key="1">
    <source>
        <dbReference type="ARBA" id="ARBA00004651"/>
    </source>
</evidence>
<dbReference type="PANTHER" id="PTHR43394:SF1">
    <property type="entry name" value="ATP-BINDING CASSETTE SUB-FAMILY B MEMBER 10, MITOCHONDRIAL"/>
    <property type="match status" value="1"/>
</dbReference>
<gene>
    <name evidence="12" type="ORF">BIV57_19090</name>
</gene>
<feature type="transmembrane region" description="Helical" evidence="9">
    <location>
        <begin position="31"/>
        <end position="52"/>
    </location>
</feature>
<evidence type="ECO:0000256" key="2">
    <source>
        <dbReference type="ARBA" id="ARBA00022448"/>
    </source>
</evidence>
<dbReference type="InterPro" id="IPR017871">
    <property type="entry name" value="ABC_transporter-like_CS"/>
</dbReference>
<evidence type="ECO:0000256" key="4">
    <source>
        <dbReference type="ARBA" id="ARBA00022692"/>
    </source>
</evidence>
<dbReference type="InterPro" id="IPR036640">
    <property type="entry name" value="ABC1_TM_sf"/>
</dbReference>
<keyword evidence="5" id="KW-0547">Nucleotide-binding</keyword>
<dbReference type="AlphaFoldDB" id="A0A1J7BB38"/>
<evidence type="ECO:0000256" key="7">
    <source>
        <dbReference type="ARBA" id="ARBA00022989"/>
    </source>
</evidence>
<comment type="subcellular location">
    <subcellularLocation>
        <location evidence="1">Cell membrane</location>
        <topology evidence="1">Multi-pass membrane protein</topology>
    </subcellularLocation>
</comment>
<feature type="transmembrane region" description="Helical" evidence="9">
    <location>
        <begin position="249"/>
        <end position="272"/>
    </location>
</feature>
<dbReference type="OrthoDB" id="9806127at2"/>
<feature type="transmembrane region" description="Helical" evidence="9">
    <location>
        <begin position="141"/>
        <end position="163"/>
    </location>
</feature>
<dbReference type="Pfam" id="PF00664">
    <property type="entry name" value="ABC_membrane"/>
    <property type="match status" value="1"/>
</dbReference>
<dbReference type="GO" id="GO:0016887">
    <property type="term" value="F:ATP hydrolysis activity"/>
    <property type="evidence" value="ECO:0007669"/>
    <property type="project" value="InterPro"/>
</dbReference>
<keyword evidence="13" id="KW-1185">Reference proteome</keyword>
<dbReference type="RefSeq" id="WP_071658132.1">
    <property type="nucleotide sequence ID" value="NZ_MLCF01000126.1"/>
</dbReference>
<dbReference type="Proteomes" id="UP000243342">
    <property type="component" value="Unassembled WGS sequence"/>
</dbReference>
<dbReference type="PROSITE" id="PS50929">
    <property type="entry name" value="ABC_TM1F"/>
    <property type="match status" value="1"/>
</dbReference>
<feature type="domain" description="ABC transporter" evidence="10">
    <location>
        <begin position="355"/>
        <end position="592"/>
    </location>
</feature>